<dbReference type="SUPFAM" id="SSF49562">
    <property type="entry name" value="C2 domain (Calcium/lipid-binding domain, CaLB)"/>
    <property type="match status" value="1"/>
</dbReference>
<sequence>MYMKVAPESTLGAMKEDEPQCTDEEVDDMAHGDNADVAPYFSVFSADFFEQLDALVDTHFGTALWQDIIKTQQPLRRRKSVWEPSDGWTMVPVKAQLTTLDSVYLDESPEDPNVPEPDIPEPEDNQATHEVHAAAETHLLTPEAPMGLDAMLRIARLARTIQRAAQKFKRLLHRKERPMQLQIHRAANLRSADWNGYSDPYVIVTAFEQRGVQTRYEAANYALTKTEIQYKTLNPVWDFTVILPHMTRDTLLCLTVVDYDFGSSPDFLGQAVLSLDQFHGTMDLELPLGPLVHTPLHADRTPMSFGDRDVPGQGTLSVTLGVVPCLVSGVLQVKPPAPLLRSSWFGSNPTYQLHYGYLHTVNNELVLYSTKDRAACTPTYSIPLDTISRILDRDDDEKWELHSLERHELPPWIFRIDYSTDDRSREHTRWVKALGRATRRPILIETAPSQYQFKFIG</sequence>
<dbReference type="InterPro" id="IPR001849">
    <property type="entry name" value="PH_domain"/>
</dbReference>
<dbReference type="Pfam" id="PF00168">
    <property type="entry name" value="C2"/>
    <property type="match status" value="1"/>
</dbReference>
<feature type="domain" description="C2" evidence="4">
    <location>
        <begin position="157"/>
        <end position="288"/>
    </location>
</feature>
<dbReference type="InterPro" id="IPR035892">
    <property type="entry name" value="C2_domain_sf"/>
</dbReference>
<protein>
    <recommendedName>
        <fullName evidence="4">C2 domain-containing protein</fullName>
    </recommendedName>
</protein>
<accession>A0A1V9Y577</accession>
<name>A0A1V9Y577_ACHHY</name>
<dbReference type="PANTHER" id="PTHR45911:SF4">
    <property type="entry name" value="MULTIPLE C2 AND TRANSMEMBRANE DOMAIN-CONTAINING PROTEIN"/>
    <property type="match status" value="1"/>
</dbReference>
<dbReference type="PANTHER" id="PTHR45911">
    <property type="entry name" value="C2 DOMAIN-CONTAINING PROTEIN"/>
    <property type="match status" value="1"/>
</dbReference>
<comment type="caution">
    <text evidence="5">The sequence shown here is derived from an EMBL/GenBank/DDBJ whole genome shotgun (WGS) entry which is preliminary data.</text>
</comment>
<dbReference type="EMBL" id="JNBR01002865">
    <property type="protein sequence ID" value="OQR80864.1"/>
    <property type="molecule type" value="Genomic_DNA"/>
</dbReference>
<dbReference type="OrthoDB" id="270970at2759"/>
<dbReference type="AlphaFoldDB" id="A0A1V9Y577"/>
<keyword evidence="6" id="KW-1185">Reference proteome</keyword>
<proteinExistence type="predicted"/>
<evidence type="ECO:0000313" key="6">
    <source>
        <dbReference type="Proteomes" id="UP000243579"/>
    </source>
</evidence>
<evidence type="ECO:0000259" key="4">
    <source>
        <dbReference type="PROSITE" id="PS50004"/>
    </source>
</evidence>
<evidence type="ECO:0000313" key="5">
    <source>
        <dbReference type="EMBL" id="OQR80864.1"/>
    </source>
</evidence>
<dbReference type="GO" id="GO:0016020">
    <property type="term" value="C:membrane"/>
    <property type="evidence" value="ECO:0007669"/>
    <property type="project" value="TreeGrafter"/>
</dbReference>
<dbReference type="Proteomes" id="UP000243579">
    <property type="component" value="Unassembled WGS sequence"/>
</dbReference>
<dbReference type="PROSITE" id="PS50004">
    <property type="entry name" value="C2"/>
    <property type="match status" value="1"/>
</dbReference>
<feature type="region of interest" description="Disordered" evidence="3">
    <location>
        <begin position="105"/>
        <end position="124"/>
    </location>
</feature>
<gene>
    <name evidence="5" type="ORF">ACHHYP_17103</name>
</gene>
<organism evidence="5 6">
    <name type="scientific">Achlya hypogyna</name>
    <name type="common">Oomycete</name>
    <name type="synonym">Protoachlya hypogyna</name>
    <dbReference type="NCBI Taxonomy" id="1202772"/>
    <lineage>
        <taxon>Eukaryota</taxon>
        <taxon>Sar</taxon>
        <taxon>Stramenopiles</taxon>
        <taxon>Oomycota</taxon>
        <taxon>Saprolegniomycetes</taxon>
        <taxon>Saprolegniales</taxon>
        <taxon>Achlyaceae</taxon>
        <taxon>Achlya</taxon>
    </lineage>
</organism>
<keyword evidence="1" id="KW-0479">Metal-binding</keyword>
<keyword evidence="2" id="KW-0106">Calcium</keyword>
<evidence type="ECO:0000256" key="3">
    <source>
        <dbReference type="SAM" id="MobiDB-lite"/>
    </source>
</evidence>
<reference evidence="5 6" key="1">
    <citation type="journal article" date="2014" name="Genome Biol. Evol.">
        <title>The secreted proteins of Achlya hypogyna and Thraustotheca clavata identify the ancestral oomycete secretome and reveal gene acquisitions by horizontal gene transfer.</title>
        <authorList>
            <person name="Misner I."/>
            <person name="Blouin N."/>
            <person name="Leonard G."/>
            <person name="Richards T.A."/>
            <person name="Lane C.E."/>
        </authorList>
    </citation>
    <scope>NUCLEOTIDE SEQUENCE [LARGE SCALE GENOMIC DNA]</scope>
    <source>
        <strain evidence="5 6">ATCC 48635</strain>
    </source>
</reference>
<evidence type="ECO:0000256" key="1">
    <source>
        <dbReference type="ARBA" id="ARBA00022723"/>
    </source>
</evidence>
<evidence type="ECO:0000256" key="2">
    <source>
        <dbReference type="ARBA" id="ARBA00022837"/>
    </source>
</evidence>
<dbReference type="GO" id="GO:0005509">
    <property type="term" value="F:calcium ion binding"/>
    <property type="evidence" value="ECO:0007669"/>
    <property type="project" value="TreeGrafter"/>
</dbReference>
<dbReference type="SMART" id="SM00233">
    <property type="entry name" value="PH"/>
    <property type="match status" value="1"/>
</dbReference>
<dbReference type="SMART" id="SM00239">
    <property type="entry name" value="C2"/>
    <property type="match status" value="1"/>
</dbReference>
<dbReference type="Gene3D" id="2.60.40.150">
    <property type="entry name" value="C2 domain"/>
    <property type="match status" value="1"/>
</dbReference>
<dbReference type="InterPro" id="IPR000008">
    <property type="entry name" value="C2_dom"/>
</dbReference>